<keyword evidence="3" id="KW-1185">Reference proteome</keyword>
<dbReference type="InterPro" id="IPR007110">
    <property type="entry name" value="Ig-like_dom"/>
</dbReference>
<sequence>MLSCHSLSTRPPKLTWNLHQDTANITESNSDGTFTTKITQNITLTDAHDGLMIKCNASYPMVLKHLSCGQSVRFTVSRSVSDTELLQQSQASCPTLHLVQTQLAGASQSH</sequence>
<organism evidence="2 3">
    <name type="scientific">Mugilogobius chulae</name>
    <name type="common">yellowstripe goby</name>
    <dbReference type="NCBI Taxonomy" id="88201"/>
    <lineage>
        <taxon>Eukaryota</taxon>
        <taxon>Metazoa</taxon>
        <taxon>Chordata</taxon>
        <taxon>Craniata</taxon>
        <taxon>Vertebrata</taxon>
        <taxon>Euteleostomi</taxon>
        <taxon>Actinopterygii</taxon>
        <taxon>Neopterygii</taxon>
        <taxon>Teleostei</taxon>
        <taxon>Neoteleostei</taxon>
        <taxon>Acanthomorphata</taxon>
        <taxon>Gobiaria</taxon>
        <taxon>Gobiiformes</taxon>
        <taxon>Gobioidei</taxon>
        <taxon>Gobiidae</taxon>
        <taxon>Gobionellinae</taxon>
        <taxon>Mugilogobius</taxon>
    </lineage>
</organism>
<dbReference type="EMBL" id="JBBPFD010000022">
    <property type="protein sequence ID" value="KAK7881611.1"/>
    <property type="molecule type" value="Genomic_DNA"/>
</dbReference>
<dbReference type="PROSITE" id="PS50835">
    <property type="entry name" value="IG_LIKE"/>
    <property type="match status" value="1"/>
</dbReference>
<gene>
    <name evidence="2" type="ORF">WMY93_030020</name>
</gene>
<dbReference type="SUPFAM" id="SSF48726">
    <property type="entry name" value="Immunoglobulin"/>
    <property type="match status" value="1"/>
</dbReference>
<dbReference type="InterPro" id="IPR036179">
    <property type="entry name" value="Ig-like_dom_sf"/>
</dbReference>
<dbReference type="Proteomes" id="UP001460270">
    <property type="component" value="Unassembled WGS sequence"/>
</dbReference>
<proteinExistence type="predicted"/>
<comment type="caution">
    <text evidence="2">The sequence shown here is derived from an EMBL/GenBank/DDBJ whole genome shotgun (WGS) entry which is preliminary data.</text>
</comment>
<protein>
    <recommendedName>
        <fullName evidence="1">Ig-like domain-containing protein</fullName>
    </recommendedName>
</protein>
<dbReference type="InterPro" id="IPR013783">
    <property type="entry name" value="Ig-like_fold"/>
</dbReference>
<evidence type="ECO:0000259" key="1">
    <source>
        <dbReference type="PROSITE" id="PS50835"/>
    </source>
</evidence>
<reference evidence="3" key="1">
    <citation type="submission" date="2024-04" db="EMBL/GenBank/DDBJ databases">
        <title>Salinicola lusitanus LLJ914,a marine bacterium isolated from the Okinawa Trough.</title>
        <authorList>
            <person name="Li J."/>
        </authorList>
    </citation>
    <scope>NUCLEOTIDE SEQUENCE [LARGE SCALE GENOMIC DNA]</scope>
</reference>
<name>A0AAW0MQY2_9GOBI</name>
<accession>A0AAW0MQY2</accession>
<feature type="domain" description="Ig-like" evidence="1">
    <location>
        <begin position="1"/>
        <end position="81"/>
    </location>
</feature>
<dbReference type="AlphaFoldDB" id="A0AAW0MQY2"/>
<evidence type="ECO:0000313" key="3">
    <source>
        <dbReference type="Proteomes" id="UP001460270"/>
    </source>
</evidence>
<dbReference type="Gene3D" id="2.60.40.10">
    <property type="entry name" value="Immunoglobulins"/>
    <property type="match status" value="1"/>
</dbReference>
<evidence type="ECO:0000313" key="2">
    <source>
        <dbReference type="EMBL" id="KAK7881611.1"/>
    </source>
</evidence>